<evidence type="ECO:0000256" key="6">
    <source>
        <dbReference type="ARBA" id="ARBA00044535"/>
    </source>
</evidence>
<dbReference type="PROSITE" id="PS00690">
    <property type="entry name" value="DEAH_ATP_HELICASE"/>
    <property type="match status" value="1"/>
</dbReference>
<dbReference type="PROSITE" id="PS51194">
    <property type="entry name" value="HELICASE_CTER"/>
    <property type="match status" value="1"/>
</dbReference>
<feature type="domain" description="Helicase C-terminal" evidence="9">
    <location>
        <begin position="218"/>
        <end position="367"/>
    </location>
</feature>
<evidence type="ECO:0000313" key="11">
    <source>
        <dbReference type="Proteomes" id="UP000501451"/>
    </source>
</evidence>
<keyword evidence="11" id="KW-1185">Reference proteome</keyword>
<dbReference type="InterPro" id="IPR032284">
    <property type="entry name" value="RecQ_Zn-bd"/>
</dbReference>
<dbReference type="CDD" id="cd17920">
    <property type="entry name" value="DEXHc_RecQ"/>
    <property type="match status" value="1"/>
</dbReference>
<evidence type="ECO:0000313" key="10">
    <source>
        <dbReference type="EMBL" id="QII82815.1"/>
    </source>
</evidence>
<dbReference type="GO" id="GO:0009378">
    <property type="term" value="F:four-way junction helicase activity"/>
    <property type="evidence" value="ECO:0007669"/>
    <property type="project" value="TreeGrafter"/>
</dbReference>
<keyword evidence="4" id="KW-0067">ATP-binding</keyword>
<dbReference type="Proteomes" id="UP000501451">
    <property type="component" value="Chromosome"/>
</dbReference>
<dbReference type="RefSeq" id="WP_166163549.1">
    <property type="nucleotide sequence ID" value="NZ_CP049740.1"/>
</dbReference>
<keyword evidence="5" id="KW-0238">DNA-binding</keyword>
<dbReference type="InterPro" id="IPR001650">
    <property type="entry name" value="Helicase_C-like"/>
</dbReference>
<protein>
    <recommendedName>
        <fullName evidence="6">ATP-dependent DNA helicase RecQ</fullName>
    </recommendedName>
    <alternativeName>
        <fullName evidence="7">DNA 3'-5' helicase RecQ</fullName>
    </alternativeName>
</protein>
<dbReference type="SUPFAM" id="SSF52540">
    <property type="entry name" value="P-loop containing nucleoside triphosphate hydrolases"/>
    <property type="match status" value="1"/>
</dbReference>
<evidence type="ECO:0000256" key="1">
    <source>
        <dbReference type="ARBA" id="ARBA00022741"/>
    </source>
</evidence>
<dbReference type="GO" id="GO:0016787">
    <property type="term" value="F:hydrolase activity"/>
    <property type="evidence" value="ECO:0007669"/>
    <property type="project" value="UniProtKB-KW"/>
</dbReference>
<dbReference type="InterPro" id="IPR014001">
    <property type="entry name" value="Helicase_ATP-bd"/>
</dbReference>
<dbReference type="GO" id="GO:0006281">
    <property type="term" value="P:DNA repair"/>
    <property type="evidence" value="ECO:0007669"/>
    <property type="project" value="TreeGrafter"/>
</dbReference>
<dbReference type="GO" id="GO:0043138">
    <property type="term" value="F:3'-5' DNA helicase activity"/>
    <property type="evidence" value="ECO:0007669"/>
    <property type="project" value="TreeGrafter"/>
</dbReference>
<gene>
    <name evidence="10" type="ORF">G7057_10435</name>
</gene>
<dbReference type="GO" id="GO:0006310">
    <property type="term" value="P:DNA recombination"/>
    <property type="evidence" value="ECO:0007669"/>
    <property type="project" value="InterPro"/>
</dbReference>
<dbReference type="InterPro" id="IPR011545">
    <property type="entry name" value="DEAD/DEAH_box_helicase_dom"/>
</dbReference>
<dbReference type="GO" id="GO:0030894">
    <property type="term" value="C:replisome"/>
    <property type="evidence" value="ECO:0007669"/>
    <property type="project" value="TreeGrafter"/>
</dbReference>
<keyword evidence="3 10" id="KW-0347">Helicase</keyword>
<dbReference type="SMART" id="SM00487">
    <property type="entry name" value="DEXDc"/>
    <property type="match status" value="1"/>
</dbReference>
<dbReference type="KEGG" id="jar:G7057_10435"/>
<evidence type="ECO:0000256" key="7">
    <source>
        <dbReference type="ARBA" id="ARBA00044550"/>
    </source>
</evidence>
<dbReference type="AlphaFoldDB" id="A0A6G7KC25"/>
<dbReference type="Pfam" id="PF16124">
    <property type="entry name" value="RecQ_Zn_bind"/>
    <property type="match status" value="1"/>
</dbReference>
<name>A0A6G7KC25_9LACT</name>
<dbReference type="Gene3D" id="3.40.50.300">
    <property type="entry name" value="P-loop containing nucleotide triphosphate hydrolases"/>
    <property type="match status" value="2"/>
</dbReference>
<accession>A0A6G7KC25</accession>
<dbReference type="Pfam" id="PF00271">
    <property type="entry name" value="Helicase_C"/>
    <property type="match status" value="1"/>
</dbReference>
<dbReference type="NCBIfam" id="TIGR00614">
    <property type="entry name" value="recQ_fam"/>
    <property type="match status" value="1"/>
</dbReference>
<organism evidence="10 11">
    <name type="scientific">Jeotgalibaca arthritidis</name>
    <dbReference type="NCBI Taxonomy" id="1868794"/>
    <lineage>
        <taxon>Bacteria</taxon>
        <taxon>Bacillati</taxon>
        <taxon>Bacillota</taxon>
        <taxon>Bacilli</taxon>
        <taxon>Lactobacillales</taxon>
        <taxon>Carnobacteriaceae</taxon>
        <taxon>Jeotgalibaca</taxon>
    </lineage>
</organism>
<dbReference type="Pfam" id="PF00270">
    <property type="entry name" value="DEAD"/>
    <property type="match status" value="1"/>
</dbReference>
<dbReference type="PANTHER" id="PTHR13710">
    <property type="entry name" value="DNA HELICASE RECQ FAMILY MEMBER"/>
    <property type="match status" value="1"/>
</dbReference>
<dbReference type="SMART" id="SM00490">
    <property type="entry name" value="HELICc"/>
    <property type="match status" value="1"/>
</dbReference>
<dbReference type="EMBL" id="CP049740">
    <property type="protein sequence ID" value="QII82815.1"/>
    <property type="molecule type" value="Genomic_DNA"/>
</dbReference>
<dbReference type="InterPro" id="IPR004589">
    <property type="entry name" value="DNA_helicase_ATP-dep_RecQ"/>
</dbReference>
<sequence>MEELNLEVILTERFGFDHFKTGQKEAIQALLKGKNVISVLPTGTGKSLIYQFTGYMLDGMVLIVSPLLSLMDNQVAQMRLAGEKRTAALNSMLSRPERHYIEQHLGQYKFLFVSPEMLQSSYFMSLLSEIKIGLFVVDEAHCISQWGQDFRPDYLFLGDVRSKLAYPRTLALTATAPRTVINDIQETLHLKDNVMLDRTDPNRSNIFYHIMEIHPQEKDDQLISLLADYPMPAVIYFSSKKQADSVSQLISERTQLKVDTYHADRSSEDRTTIQRQFLSNKLDVICATSAFGMGINKENIRSIIHYHLPNTVEEYIQEVGRAGRDGKQSMATLLYSYTDLAFKYRKTIETDLTKGVVDTLLQTRDSQLVNLSDADQAMLQIIRYKQMTSDQALDFVENRTLIRTNQLKAMQQFIEAKQCRRDIISRYFEHDTQEKPKWCCSHCQPDNQLLLQEMSSQSVLVGQQEETLTNWKELIKELFDLKK</sequence>
<keyword evidence="2" id="KW-0378">Hydrolase</keyword>
<dbReference type="PANTHER" id="PTHR13710:SF84">
    <property type="entry name" value="ATP-DEPENDENT DNA HELICASE RECS-RELATED"/>
    <property type="match status" value="1"/>
</dbReference>
<feature type="domain" description="Helicase ATP-binding" evidence="8">
    <location>
        <begin position="27"/>
        <end position="194"/>
    </location>
</feature>
<evidence type="ECO:0000259" key="9">
    <source>
        <dbReference type="PROSITE" id="PS51194"/>
    </source>
</evidence>
<evidence type="ECO:0000256" key="3">
    <source>
        <dbReference type="ARBA" id="ARBA00022806"/>
    </source>
</evidence>
<evidence type="ECO:0000256" key="2">
    <source>
        <dbReference type="ARBA" id="ARBA00022801"/>
    </source>
</evidence>
<keyword evidence="1" id="KW-0547">Nucleotide-binding</keyword>
<dbReference type="GO" id="GO:0005524">
    <property type="term" value="F:ATP binding"/>
    <property type="evidence" value="ECO:0007669"/>
    <property type="project" value="UniProtKB-KW"/>
</dbReference>
<evidence type="ECO:0000259" key="8">
    <source>
        <dbReference type="PROSITE" id="PS51192"/>
    </source>
</evidence>
<evidence type="ECO:0000256" key="5">
    <source>
        <dbReference type="ARBA" id="ARBA00023125"/>
    </source>
</evidence>
<dbReference type="PROSITE" id="PS51192">
    <property type="entry name" value="HELICASE_ATP_BIND_1"/>
    <property type="match status" value="1"/>
</dbReference>
<reference evidence="10 11" key="1">
    <citation type="journal article" date="2017" name="Int. J. Syst. Evol. Microbiol.">
        <title>Jeotgalibaca porci sp. nov. and Jeotgalibaca arthritidis sp. nov., isolated from pigs, and emended description of the genus Jeotgalibaca.</title>
        <authorList>
            <person name="Zamora L."/>
            <person name="Perez-Sancho M."/>
            <person name="Dominguez L."/>
            <person name="Fernandez-Garayzabal J.F."/>
            <person name="Vela A.I."/>
        </authorList>
    </citation>
    <scope>NUCLEOTIDE SEQUENCE [LARGE SCALE GENOMIC DNA]</scope>
    <source>
        <strain evidence="10 11">CECT 9157</strain>
    </source>
</reference>
<dbReference type="GO" id="GO:0005737">
    <property type="term" value="C:cytoplasm"/>
    <property type="evidence" value="ECO:0007669"/>
    <property type="project" value="TreeGrafter"/>
</dbReference>
<dbReference type="GO" id="GO:0043590">
    <property type="term" value="C:bacterial nucleoid"/>
    <property type="evidence" value="ECO:0007669"/>
    <property type="project" value="TreeGrafter"/>
</dbReference>
<dbReference type="InterPro" id="IPR027417">
    <property type="entry name" value="P-loop_NTPase"/>
</dbReference>
<evidence type="ECO:0000256" key="4">
    <source>
        <dbReference type="ARBA" id="ARBA00022840"/>
    </source>
</evidence>
<dbReference type="GO" id="GO:0003677">
    <property type="term" value="F:DNA binding"/>
    <property type="evidence" value="ECO:0007669"/>
    <property type="project" value="UniProtKB-KW"/>
</dbReference>
<proteinExistence type="predicted"/>
<dbReference type="InterPro" id="IPR002464">
    <property type="entry name" value="DNA/RNA_helicase_DEAH_CS"/>
</dbReference>